<dbReference type="SUPFAM" id="SSF51445">
    <property type="entry name" value="(Trans)glycosidases"/>
    <property type="match status" value="1"/>
</dbReference>
<dbReference type="InterPro" id="IPR017853">
    <property type="entry name" value="GH"/>
</dbReference>
<sequence length="921" mass="102044">MAKLGWLTSSWNMGMRSQPAKLPLDLRESFERCRALARTYGDLIDAWEIENEPDIGFIPENAETFAAFYKACSRGIIAGREENLTILTQSHRDAKTSKAPASDLLLENLNFVTSTESGDSAVMHSPMALPPGPYWDELVANDTLRYTEAFNYHYYGYPEDFCGVRDAWIEALRHATSHPRLDDFKSEKNLELDNWILELPPKITPLPVFLTEYGYGLLDRFDRHTVEGRERQKRFFELTMPFITDGTITGAMAFVFMPYYERGINEFGLLAEVPDAFLRESKRQTSGSGPDSAPRTQDRDTIPSHSSPSLSTEVPPGGTKEKRSDRGPLLSPLLKRLETESLNPIVLDFIAGEDSRTIKRYNGHVLRRVNHRGTTSASFASPENSNLTLPSPSLEKQTSTGSFQIILYNFSDNPVTGNLSLSLGAGTITLVGRQLADASTEDSDSQSSTRRYDPRPALIKSSTSEPTQKPIPYRRPDTARSSIRPPTQRNWPHAYTPIIATNQGKIYAITPALEFLLAQGKTESIAPQMAVPVEASVKDQISKGALPTSPPITDFIPKTTRLSDLETGFESPPITLAPMERRGLEFTATLPNDNFRAHRFVATWKSKVTDSISPDEKHPDESAKSPALNSVTAGASAKEDAPSQLHSFTPSHVKIKRPAVSLLATQLYPSPAAFRFERLESFDFSAADNAKSRADQLARPLADGEAQLTQHPTAKRWLTTPGVNIEETPNSWLITVNDLPSESLRPAEIELPFPADLRLAQNAALSFKYRLVLPRQTSMSAEVPQGGTKLEPSPLPASATAENRIEEFDINFRDADGTLWTVIPRLHAKAKSQNYLEAAPNFTPMFFSRASRVIRGSLDKGGSPPDTDATSTSSSNRLATIDIRSLVIMVRPRTLPTVIEIENPNVSQLESSSIRDQNFLR</sequence>
<reference evidence="2" key="1">
    <citation type="submission" date="2023-03" db="EMBL/GenBank/DDBJ databases">
        <title>Lomoglobus Profundus gen. nov., sp. nov., a novel member of the phylum Verrucomicrobia, isolated from deep-marine sediment of South China Sea.</title>
        <authorList>
            <person name="Ahmad T."/>
            <person name="Ishaq S.E."/>
            <person name="Wang F."/>
        </authorList>
    </citation>
    <scope>NUCLEOTIDE SEQUENCE</scope>
    <source>
        <strain evidence="2">LMO-M01</strain>
    </source>
</reference>
<feature type="region of interest" description="Disordered" evidence="1">
    <location>
        <begin position="437"/>
        <end position="490"/>
    </location>
</feature>
<organism evidence="2 3">
    <name type="scientific">Synoicihabitans lomoniglobus</name>
    <dbReference type="NCBI Taxonomy" id="2909285"/>
    <lineage>
        <taxon>Bacteria</taxon>
        <taxon>Pseudomonadati</taxon>
        <taxon>Verrucomicrobiota</taxon>
        <taxon>Opitutia</taxon>
        <taxon>Opitutales</taxon>
        <taxon>Opitutaceae</taxon>
        <taxon>Synoicihabitans</taxon>
    </lineage>
</organism>
<feature type="region of interest" description="Disordered" evidence="1">
    <location>
        <begin position="281"/>
        <end position="329"/>
    </location>
</feature>
<protein>
    <submittedName>
        <fullName evidence="2">Uncharacterized protein</fullName>
    </submittedName>
</protein>
<feature type="region of interest" description="Disordered" evidence="1">
    <location>
        <begin position="608"/>
        <end position="645"/>
    </location>
</feature>
<keyword evidence="3" id="KW-1185">Reference proteome</keyword>
<name>A0AAF0CQU2_9BACT</name>
<dbReference type="EMBL" id="CP119075">
    <property type="protein sequence ID" value="WED66367.1"/>
    <property type="molecule type" value="Genomic_DNA"/>
</dbReference>
<gene>
    <name evidence="2" type="ORF">PXH66_05840</name>
</gene>
<dbReference type="KEGG" id="slom:PXH66_05840"/>
<feature type="compositionally biased region" description="Polar residues" evidence="1">
    <location>
        <begin position="479"/>
        <end position="490"/>
    </location>
</feature>
<accession>A0AAF0CQU2</accession>
<dbReference type="RefSeq" id="WP_330932268.1">
    <property type="nucleotide sequence ID" value="NZ_CP119075.1"/>
</dbReference>
<evidence type="ECO:0000313" key="2">
    <source>
        <dbReference type="EMBL" id="WED66367.1"/>
    </source>
</evidence>
<feature type="compositionally biased region" description="Basic and acidic residues" evidence="1">
    <location>
        <begin position="614"/>
        <end position="623"/>
    </location>
</feature>
<proteinExistence type="predicted"/>
<evidence type="ECO:0000256" key="1">
    <source>
        <dbReference type="SAM" id="MobiDB-lite"/>
    </source>
</evidence>
<feature type="region of interest" description="Disordered" evidence="1">
    <location>
        <begin position="375"/>
        <end position="396"/>
    </location>
</feature>
<dbReference type="Gene3D" id="3.20.20.80">
    <property type="entry name" value="Glycosidases"/>
    <property type="match status" value="1"/>
</dbReference>
<evidence type="ECO:0000313" key="3">
    <source>
        <dbReference type="Proteomes" id="UP001218638"/>
    </source>
</evidence>
<dbReference type="Proteomes" id="UP001218638">
    <property type="component" value="Chromosome"/>
</dbReference>
<feature type="compositionally biased region" description="Polar residues" evidence="1">
    <location>
        <begin position="303"/>
        <end position="312"/>
    </location>
</feature>
<dbReference type="AlphaFoldDB" id="A0AAF0CQU2"/>